<keyword evidence="9" id="KW-1185">Reference proteome</keyword>
<keyword evidence="6" id="KW-0046">Antibiotic resistance</keyword>
<evidence type="ECO:0000313" key="8">
    <source>
        <dbReference type="EMBL" id="ATP57613.1"/>
    </source>
</evidence>
<dbReference type="RefSeq" id="WP_099439533.1">
    <property type="nucleotide sequence ID" value="NZ_CP024091.1"/>
</dbReference>
<reference evidence="8 9" key="1">
    <citation type="submission" date="2017-10" db="EMBL/GenBank/DDBJ databases">
        <title>Whole genome of Pedobacter ginsengisoli T01R-27 isolated from tomato rhizosphere.</title>
        <authorList>
            <person name="Weon H.-Y."/>
            <person name="Lee S.A."/>
            <person name="Sang M.K."/>
            <person name="Song J."/>
        </authorList>
    </citation>
    <scope>NUCLEOTIDE SEQUENCE [LARGE SCALE GENOMIC DNA]</scope>
    <source>
        <strain evidence="8 9">T01R-27</strain>
    </source>
</reference>
<dbReference type="AlphaFoldDB" id="A0A2D1U7N8"/>
<dbReference type="Pfam" id="PF00905">
    <property type="entry name" value="Transpeptidase"/>
    <property type="match status" value="1"/>
</dbReference>
<feature type="domain" description="Penicillin-binding protein transpeptidase" evidence="7">
    <location>
        <begin position="46"/>
        <end position="262"/>
    </location>
</feature>
<dbReference type="PANTHER" id="PTHR30627:SF6">
    <property type="entry name" value="BETA-LACTAMASE YBXI-RELATED"/>
    <property type="match status" value="1"/>
</dbReference>
<accession>A0A2D1U7N8</accession>
<proteinExistence type="inferred from homology"/>
<dbReference type="GO" id="GO:0046677">
    <property type="term" value="P:response to antibiotic"/>
    <property type="evidence" value="ECO:0007669"/>
    <property type="project" value="UniProtKB-KW"/>
</dbReference>
<dbReference type="NCBIfam" id="NF012161">
    <property type="entry name" value="bla_class_D_main"/>
    <property type="match status" value="1"/>
</dbReference>
<protein>
    <recommendedName>
        <fullName evidence="3">beta-lactamase</fullName>
        <ecNumber evidence="3">3.5.2.6</ecNumber>
    </recommendedName>
</protein>
<gene>
    <name evidence="8" type="ORF">CPT03_14585</name>
</gene>
<dbReference type="PANTHER" id="PTHR30627">
    <property type="entry name" value="PEPTIDOGLYCAN D,D-TRANSPEPTIDASE"/>
    <property type="match status" value="1"/>
</dbReference>
<sequence>MQKKRLSILILLLILISSSSFNILPKDVIRNDFKKYYDKFNVQGSFVIYNQKEAEYTYYNKEQTSQAFTPASTFKICNTLISLDSKVINDENVVIKWDGKERQNSVWNHDTNMRDAFKNSTVWFYQELARRVGETRMRNLIKKARYGNCDISGGIDAFWLSGGLRISPNQQIEFLRKLQGSKLPFSKSSMDILKDIMIVENKSNYVVRAKTGSGKQDGKYIGWYVGYVTTKDNIFYFSNCIQSTEKNPDFNNARTEITNSILDEIGILK</sequence>
<name>A0A2D1U7N8_9SPHI</name>
<evidence type="ECO:0000256" key="5">
    <source>
        <dbReference type="ARBA" id="ARBA00022801"/>
    </source>
</evidence>
<dbReference type="SUPFAM" id="SSF56601">
    <property type="entry name" value="beta-lactamase/transpeptidase-like"/>
    <property type="match status" value="1"/>
</dbReference>
<dbReference type="OrthoDB" id="9762883at2"/>
<comment type="similarity">
    <text evidence="2">Belongs to the class-D beta-lactamase family.</text>
</comment>
<evidence type="ECO:0000256" key="6">
    <source>
        <dbReference type="ARBA" id="ARBA00023251"/>
    </source>
</evidence>
<dbReference type="InterPro" id="IPR001460">
    <property type="entry name" value="PCN-bd_Tpept"/>
</dbReference>
<evidence type="ECO:0000256" key="3">
    <source>
        <dbReference type="ARBA" id="ARBA00012865"/>
    </source>
</evidence>
<dbReference type="Gene3D" id="3.40.710.10">
    <property type="entry name" value="DD-peptidase/beta-lactamase superfamily"/>
    <property type="match status" value="1"/>
</dbReference>
<keyword evidence="4" id="KW-0732">Signal</keyword>
<dbReference type="EMBL" id="CP024091">
    <property type="protein sequence ID" value="ATP57613.1"/>
    <property type="molecule type" value="Genomic_DNA"/>
</dbReference>
<keyword evidence="5" id="KW-0378">Hydrolase</keyword>
<evidence type="ECO:0000313" key="9">
    <source>
        <dbReference type="Proteomes" id="UP000223749"/>
    </source>
</evidence>
<dbReference type="Proteomes" id="UP000223749">
    <property type="component" value="Chromosome"/>
</dbReference>
<dbReference type="EC" id="3.5.2.6" evidence="3"/>
<comment type="catalytic activity">
    <reaction evidence="1">
        <text>a beta-lactam + H2O = a substituted beta-amino acid</text>
        <dbReference type="Rhea" id="RHEA:20401"/>
        <dbReference type="ChEBI" id="CHEBI:15377"/>
        <dbReference type="ChEBI" id="CHEBI:35627"/>
        <dbReference type="ChEBI" id="CHEBI:140347"/>
        <dbReference type="EC" id="3.5.2.6"/>
    </reaction>
</comment>
<dbReference type="GO" id="GO:0071555">
    <property type="term" value="P:cell wall organization"/>
    <property type="evidence" value="ECO:0007669"/>
    <property type="project" value="TreeGrafter"/>
</dbReference>
<evidence type="ECO:0000256" key="4">
    <source>
        <dbReference type="ARBA" id="ARBA00022729"/>
    </source>
</evidence>
<evidence type="ECO:0000259" key="7">
    <source>
        <dbReference type="Pfam" id="PF00905"/>
    </source>
</evidence>
<dbReference type="GO" id="GO:0005886">
    <property type="term" value="C:plasma membrane"/>
    <property type="evidence" value="ECO:0007669"/>
    <property type="project" value="TreeGrafter"/>
</dbReference>
<organism evidence="8 9">
    <name type="scientific">Pedobacter ginsengisoli</name>
    <dbReference type="NCBI Taxonomy" id="363852"/>
    <lineage>
        <taxon>Bacteria</taxon>
        <taxon>Pseudomonadati</taxon>
        <taxon>Bacteroidota</taxon>
        <taxon>Sphingobacteriia</taxon>
        <taxon>Sphingobacteriales</taxon>
        <taxon>Sphingobacteriaceae</taxon>
        <taxon>Pedobacter</taxon>
    </lineage>
</organism>
<dbReference type="GO" id="GO:0008658">
    <property type="term" value="F:penicillin binding"/>
    <property type="evidence" value="ECO:0007669"/>
    <property type="project" value="InterPro"/>
</dbReference>
<evidence type="ECO:0000256" key="1">
    <source>
        <dbReference type="ARBA" id="ARBA00001526"/>
    </source>
</evidence>
<dbReference type="KEGG" id="pgs:CPT03_14585"/>
<dbReference type="InterPro" id="IPR050515">
    <property type="entry name" value="Beta-lactam/transpept"/>
</dbReference>
<dbReference type="InterPro" id="IPR012338">
    <property type="entry name" value="Beta-lactam/transpept-like"/>
</dbReference>
<evidence type="ECO:0000256" key="2">
    <source>
        <dbReference type="ARBA" id="ARBA00007898"/>
    </source>
</evidence>
<dbReference type="GO" id="GO:0008800">
    <property type="term" value="F:beta-lactamase activity"/>
    <property type="evidence" value="ECO:0007669"/>
    <property type="project" value="UniProtKB-EC"/>
</dbReference>